<accession>A0AAE1LJN6</accession>
<evidence type="ECO:0000256" key="2">
    <source>
        <dbReference type="ARBA" id="ARBA00012744"/>
    </source>
</evidence>
<dbReference type="Gene3D" id="3.20.20.80">
    <property type="entry name" value="Glycosidases"/>
    <property type="match status" value="1"/>
</dbReference>
<dbReference type="PANTHER" id="PTHR10353">
    <property type="entry name" value="GLYCOSYL HYDROLASE"/>
    <property type="match status" value="1"/>
</dbReference>
<organism evidence="9 10">
    <name type="scientific">Frankliniella fusca</name>
    <dbReference type="NCBI Taxonomy" id="407009"/>
    <lineage>
        <taxon>Eukaryota</taxon>
        <taxon>Metazoa</taxon>
        <taxon>Ecdysozoa</taxon>
        <taxon>Arthropoda</taxon>
        <taxon>Hexapoda</taxon>
        <taxon>Insecta</taxon>
        <taxon>Pterygota</taxon>
        <taxon>Neoptera</taxon>
        <taxon>Paraneoptera</taxon>
        <taxon>Thysanoptera</taxon>
        <taxon>Terebrantia</taxon>
        <taxon>Thripoidea</taxon>
        <taxon>Thripidae</taxon>
        <taxon>Frankliniella</taxon>
    </lineage>
</organism>
<dbReference type="PRINTS" id="PR00131">
    <property type="entry name" value="GLHYDRLASE1"/>
</dbReference>
<evidence type="ECO:0000256" key="8">
    <source>
        <dbReference type="SAM" id="Phobius"/>
    </source>
</evidence>
<comment type="similarity">
    <text evidence="1 6">Belongs to the glycosyl hydrolase 1 family.</text>
</comment>
<gene>
    <name evidence="9" type="ORF">KUF71_001452</name>
</gene>
<dbReference type="PROSITE" id="PS00572">
    <property type="entry name" value="GLYCOSYL_HYDROL_F1_1"/>
    <property type="match status" value="1"/>
</dbReference>
<proteinExistence type="inferred from homology"/>
<dbReference type="Proteomes" id="UP001219518">
    <property type="component" value="Unassembled WGS sequence"/>
</dbReference>
<evidence type="ECO:0000313" key="10">
    <source>
        <dbReference type="Proteomes" id="UP001219518"/>
    </source>
</evidence>
<dbReference type="AlphaFoldDB" id="A0AAE1LJN6"/>
<reference evidence="9" key="1">
    <citation type="submission" date="2021-07" db="EMBL/GenBank/DDBJ databases">
        <authorList>
            <person name="Catto M.A."/>
            <person name="Jacobson A."/>
            <person name="Kennedy G."/>
            <person name="Labadie P."/>
            <person name="Hunt B.G."/>
            <person name="Srinivasan R."/>
        </authorList>
    </citation>
    <scope>NUCLEOTIDE SEQUENCE</scope>
    <source>
        <strain evidence="9">PL_HMW_Pooled</strain>
        <tissue evidence="9">Head</tissue>
    </source>
</reference>
<feature type="region of interest" description="Disordered" evidence="7">
    <location>
        <begin position="1"/>
        <end position="49"/>
    </location>
</feature>
<keyword evidence="3" id="KW-0378">Hydrolase</keyword>
<sequence>MTAVRQLIHSSRRRGPGREALQDFSNNTSAWSRSPLLPPEPTYEEQGSIGLCPAGAERPERLEAPVEQLRAKRNTYSREAGRVLALAVLAVLALLAAPAASFLLLRAAPAATRQDPADDMPLPEDFFIGAGSSSYQIEGAWNLNGKGVSTCDRAYGNRSDGGGNVACDSYHRYKDDIEMLKLMGASHFRFSIAWARLLPTGEANNVNPDGVRYYNELIDSLLAAGIEPVVTLWHVDLPATLEDAFGGFNDEKIVRYFEVYARTAFQHFGDRVKLWTTVNEPHMFCVYGAGKGRMGATRIKPGYSEYLCGHHMLLAHAKAYQVYRQEFYDTQRGRVGLSLDNYFTQPCSRVYDDVEAAERHQVFEVGWFLDPILGGRGDYPPVMRERVGDRLPPFTAEQSAMLQGSLDFIGINSYYGWSACDGVPSGAKDPSYERDLAVIVPEDKDQNLPPGTFTWSPWSIRSTLLWVRDRYKHSLPVLITENGFASDGSDGLRDTGRIAYFSAWLREILGVIRDDKVDVMGLLVWSLLDSYEWGIGYGTKMGIVHVDFDSANLTRTPKDSLYWFKSVIASRSVPYAERPSASAAPPATSASPAALLALALAYATVSNKGGIL</sequence>
<evidence type="ECO:0000256" key="4">
    <source>
        <dbReference type="ARBA" id="ARBA00023295"/>
    </source>
</evidence>
<feature type="compositionally biased region" description="Polar residues" evidence="7">
    <location>
        <begin position="23"/>
        <end position="32"/>
    </location>
</feature>
<keyword evidence="8" id="KW-0812">Transmembrane</keyword>
<dbReference type="EC" id="3.2.1.21" evidence="2"/>
<evidence type="ECO:0000256" key="5">
    <source>
        <dbReference type="PROSITE-ProRule" id="PRU10055"/>
    </source>
</evidence>
<feature type="active site" description="Nucleophile" evidence="5">
    <location>
        <position position="481"/>
    </location>
</feature>
<keyword evidence="10" id="KW-1185">Reference proteome</keyword>
<reference evidence="9" key="2">
    <citation type="journal article" date="2023" name="BMC Genomics">
        <title>Pest status, molecular evolution, and epigenetic factors derived from the genome assembly of Frankliniella fusca, a thysanopteran phytovirus vector.</title>
        <authorList>
            <person name="Catto M.A."/>
            <person name="Labadie P.E."/>
            <person name="Jacobson A.L."/>
            <person name="Kennedy G.G."/>
            <person name="Srinivasan R."/>
            <person name="Hunt B.G."/>
        </authorList>
    </citation>
    <scope>NUCLEOTIDE SEQUENCE</scope>
    <source>
        <strain evidence="9">PL_HMW_Pooled</strain>
    </source>
</reference>
<feature type="transmembrane region" description="Helical" evidence="8">
    <location>
        <begin position="83"/>
        <end position="105"/>
    </location>
</feature>
<dbReference type="EMBL" id="JAHWGI010001107">
    <property type="protein sequence ID" value="KAK3922656.1"/>
    <property type="molecule type" value="Genomic_DNA"/>
</dbReference>
<evidence type="ECO:0000256" key="6">
    <source>
        <dbReference type="RuleBase" id="RU003690"/>
    </source>
</evidence>
<dbReference type="InterPro" id="IPR018120">
    <property type="entry name" value="Glyco_hydro_1_AS"/>
</dbReference>
<keyword evidence="8" id="KW-1133">Transmembrane helix</keyword>
<keyword evidence="4" id="KW-0326">Glycosidase</keyword>
<dbReference type="SUPFAM" id="SSF51445">
    <property type="entry name" value="(Trans)glycosidases"/>
    <property type="match status" value="1"/>
</dbReference>
<name>A0AAE1LJN6_9NEOP</name>
<keyword evidence="8" id="KW-0472">Membrane</keyword>
<dbReference type="Pfam" id="PF00232">
    <property type="entry name" value="Glyco_hydro_1"/>
    <property type="match status" value="1"/>
</dbReference>
<dbReference type="GO" id="GO:0008422">
    <property type="term" value="F:beta-glucosidase activity"/>
    <property type="evidence" value="ECO:0007669"/>
    <property type="project" value="TreeGrafter"/>
</dbReference>
<evidence type="ECO:0000256" key="1">
    <source>
        <dbReference type="ARBA" id="ARBA00010838"/>
    </source>
</evidence>
<evidence type="ECO:0000256" key="3">
    <source>
        <dbReference type="ARBA" id="ARBA00022801"/>
    </source>
</evidence>
<dbReference type="InterPro" id="IPR017853">
    <property type="entry name" value="GH"/>
</dbReference>
<dbReference type="PANTHER" id="PTHR10353:SF36">
    <property type="entry name" value="LP05116P"/>
    <property type="match status" value="1"/>
</dbReference>
<protein>
    <recommendedName>
        <fullName evidence="2">beta-glucosidase</fullName>
        <ecNumber evidence="2">3.2.1.21</ecNumber>
    </recommendedName>
</protein>
<dbReference type="InterPro" id="IPR001360">
    <property type="entry name" value="Glyco_hydro_1"/>
</dbReference>
<comment type="caution">
    <text evidence="9">The sequence shown here is derived from an EMBL/GenBank/DDBJ whole genome shotgun (WGS) entry which is preliminary data.</text>
</comment>
<evidence type="ECO:0000256" key="7">
    <source>
        <dbReference type="SAM" id="MobiDB-lite"/>
    </source>
</evidence>
<evidence type="ECO:0000313" key="9">
    <source>
        <dbReference type="EMBL" id="KAK3922656.1"/>
    </source>
</evidence>
<dbReference type="GO" id="GO:0005975">
    <property type="term" value="P:carbohydrate metabolic process"/>
    <property type="evidence" value="ECO:0007669"/>
    <property type="project" value="InterPro"/>
</dbReference>